<sequence length="190" mass="22276">MKHCPVCTSDDIYKSSSMPMRLVVALVLAVLIPYGIVVAWVPFVFAQAFICRRCGNETKAQDLKASDWRERKRWIEEDEKKFRVLRSFQNHWIDDGEGPLKKVIYFKENWIAYAYDEQESKGNIIEGYDEKEKKLQLGGEVNFPNVFSREGMKAFLTEKELKNLTMNAEEELKNFMEQEGRLHRIATEKI</sequence>
<dbReference type="RefSeq" id="WP_160721890.1">
    <property type="nucleotide sequence ID" value="NZ_SUMG01000012.1"/>
</dbReference>
<evidence type="ECO:0000313" key="2">
    <source>
        <dbReference type="EMBL" id="NBG88846.1"/>
    </source>
</evidence>
<keyword evidence="3" id="KW-1185">Reference proteome</keyword>
<organism evidence="2 3">
    <name type="scientific">Isachenkonia alkalipeptolytica</name>
    <dbReference type="NCBI Taxonomy" id="2565777"/>
    <lineage>
        <taxon>Bacteria</taxon>
        <taxon>Bacillati</taxon>
        <taxon>Bacillota</taxon>
        <taxon>Clostridia</taxon>
        <taxon>Eubacteriales</taxon>
        <taxon>Clostridiaceae</taxon>
        <taxon>Isachenkonia</taxon>
    </lineage>
</organism>
<keyword evidence="1" id="KW-1133">Transmembrane helix</keyword>
<dbReference type="EMBL" id="SUMG01000012">
    <property type="protein sequence ID" value="NBG88846.1"/>
    <property type="molecule type" value="Genomic_DNA"/>
</dbReference>
<feature type="transmembrane region" description="Helical" evidence="1">
    <location>
        <begin position="22"/>
        <end position="45"/>
    </location>
</feature>
<dbReference type="Proteomes" id="UP000449710">
    <property type="component" value="Unassembled WGS sequence"/>
</dbReference>
<dbReference type="AlphaFoldDB" id="A0AA43XLV2"/>
<name>A0AA43XLV2_9CLOT</name>
<accession>A0AA43XLV2</accession>
<keyword evidence="1" id="KW-0812">Transmembrane</keyword>
<keyword evidence="1" id="KW-0472">Membrane</keyword>
<proteinExistence type="predicted"/>
<gene>
    <name evidence="2" type="ORF">ISALK_10070</name>
</gene>
<evidence type="ECO:0000256" key="1">
    <source>
        <dbReference type="SAM" id="Phobius"/>
    </source>
</evidence>
<comment type="caution">
    <text evidence="2">The sequence shown here is derived from an EMBL/GenBank/DDBJ whole genome shotgun (WGS) entry which is preliminary data.</text>
</comment>
<evidence type="ECO:0000313" key="3">
    <source>
        <dbReference type="Proteomes" id="UP000449710"/>
    </source>
</evidence>
<reference evidence="2 3" key="1">
    <citation type="submission" date="2019-04" db="EMBL/GenBank/DDBJ databases">
        <title>Isachenkonia alkalipeptolytica gen. nov. sp. nov. a new anaerobic, alkiliphilic organothrophic bacterium capable to reduce synthesized ferrihydrite isolated from a soda lake.</title>
        <authorList>
            <person name="Toshchakov S.V."/>
            <person name="Zavarzina D.G."/>
            <person name="Zhilina T.N."/>
            <person name="Kostrikina N.A."/>
            <person name="Kublanov I.V."/>
        </authorList>
    </citation>
    <scope>NUCLEOTIDE SEQUENCE [LARGE SCALE GENOMIC DNA]</scope>
    <source>
        <strain evidence="2 3">Z-1701</strain>
    </source>
</reference>
<protein>
    <submittedName>
        <fullName evidence="2">Uncharacterized protein</fullName>
    </submittedName>
</protein>